<evidence type="ECO:0008006" key="4">
    <source>
        <dbReference type="Google" id="ProtNLM"/>
    </source>
</evidence>
<keyword evidence="1" id="KW-0732">Signal</keyword>
<keyword evidence="3" id="KW-1185">Reference proteome</keyword>
<evidence type="ECO:0000313" key="2">
    <source>
        <dbReference type="EMBL" id="TGZ60428.1"/>
    </source>
</evidence>
<evidence type="ECO:0000313" key="3">
    <source>
        <dbReference type="Proteomes" id="UP000308267"/>
    </source>
</evidence>
<comment type="caution">
    <text evidence="2">The sequence shown here is derived from an EMBL/GenBank/DDBJ whole genome shotgun (WGS) entry which is preliminary data.</text>
</comment>
<feature type="non-terminal residue" evidence="2">
    <location>
        <position position="67"/>
    </location>
</feature>
<evidence type="ECO:0000256" key="1">
    <source>
        <dbReference type="SAM" id="SignalP"/>
    </source>
</evidence>
<feature type="signal peptide" evidence="1">
    <location>
        <begin position="1"/>
        <end position="18"/>
    </location>
</feature>
<proteinExistence type="predicted"/>
<dbReference type="Proteomes" id="UP000308267">
    <property type="component" value="Unassembled WGS sequence"/>
</dbReference>
<reference evidence="2 3" key="1">
    <citation type="journal article" date="2019" name="BMC Genomics">
        <title>New insights from Opisthorchis felineus genome: update on genomics of the epidemiologically important liver flukes.</title>
        <authorList>
            <person name="Ershov N.I."/>
            <person name="Mordvinov V.A."/>
            <person name="Prokhortchouk E.B."/>
            <person name="Pakharukova M.Y."/>
            <person name="Gunbin K.V."/>
            <person name="Ustyantsev K."/>
            <person name="Genaev M.A."/>
            <person name="Blinov A.G."/>
            <person name="Mazur A."/>
            <person name="Boulygina E."/>
            <person name="Tsygankova S."/>
            <person name="Khrameeva E."/>
            <person name="Chekanov N."/>
            <person name="Fan G."/>
            <person name="Xiao A."/>
            <person name="Zhang H."/>
            <person name="Xu X."/>
            <person name="Yang H."/>
            <person name="Solovyev V."/>
            <person name="Lee S.M."/>
            <person name="Liu X."/>
            <person name="Afonnikov D.A."/>
            <person name="Skryabin K.G."/>
        </authorList>
    </citation>
    <scope>NUCLEOTIDE SEQUENCE [LARGE SCALE GENOMIC DNA]</scope>
    <source>
        <strain evidence="2">AK-0245</strain>
        <tissue evidence="2">Whole organism</tissue>
    </source>
</reference>
<name>A0A4S2LIN6_OPIFE</name>
<gene>
    <name evidence="2" type="ORF">CRM22_008550</name>
</gene>
<dbReference type="AlphaFoldDB" id="A0A4S2LIN6"/>
<dbReference type="EMBL" id="SJOL01008389">
    <property type="protein sequence ID" value="TGZ60428.1"/>
    <property type="molecule type" value="Genomic_DNA"/>
</dbReference>
<sequence>MMTFSLKLIMFYVDLVLGATVHLPQELQALHTGIGSNAPSGSQKPCTPYCIIILGHLPAALDEGRLP</sequence>
<protein>
    <recommendedName>
        <fullName evidence="4">Secreted protein</fullName>
    </recommendedName>
</protein>
<organism evidence="2 3">
    <name type="scientific">Opisthorchis felineus</name>
    <dbReference type="NCBI Taxonomy" id="147828"/>
    <lineage>
        <taxon>Eukaryota</taxon>
        <taxon>Metazoa</taxon>
        <taxon>Spiralia</taxon>
        <taxon>Lophotrochozoa</taxon>
        <taxon>Platyhelminthes</taxon>
        <taxon>Trematoda</taxon>
        <taxon>Digenea</taxon>
        <taxon>Opisthorchiida</taxon>
        <taxon>Opisthorchiata</taxon>
        <taxon>Opisthorchiidae</taxon>
        <taxon>Opisthorchis</taxon>
    </lineage>
</organism>
<feature type="chain" id="PRO_5020579459" description="Secreted protein" evidence="1">
    <location>
        <begin position="19"/>
        <end position="67"/>
    </location>
</feature>
<accession>A0A4S2LIN6</accession>